<gene>
    <name evidence="1" type="ORF">PhiST_gp056</name>
</gene>
<evidence type="ECO:0000313" key="1">
    <source>
        <dbReference type="EMBL" id="AGO47195.1"/>
    </source>
</evidence>
<dbReference type="EMBL" id="KC821604">
    <property type="protein sequence ID" value="AGO47195.1"/>
    <property type="molecule type" value="Genomic_DNA"/>
</dbReference>
<dbReference type="Proteomes" id="UP000014729">
    <property type="component" value="Segment"/>
</dbReference>
<proteinExistence type="predicted"/>
<accession>R9ZXF1</accession>
<organism evidence="1 2">
    <name type="scientific">Cellulophaga phage phiST</name>
    <dbReference type="NCBI Taxonomy" id="756282"/>
    <lineage>
        <taxon>Viruses</taxon>
        <taxon>Duplodnaviria</taxon>
        <taxon>Heunggongvirae</taxon>
        <taxon>Uroviricota</taxon>
        <taxon>Caudoviricetes</taxon>
        <taxon>Cbastvirus</taxon>
        <taxon>Cbastvirus ST</taxon>
    </lineage>
</organism>
<name>R9ZXF1_9CAUD</name>
<evidence type="ECO:0000313" key="2">
    <source>
        <dbReference type="Proteomes" id="UP000014729"/>
    </source>
</evidence>
<reference evidence="2" key="2">
    <citation type="submission" date="2013-03" db="EMBL/GenBank/DDBJ databases">
        <title>The Cellulophaga phages: a novel, diverse, and globally ubiquitous model system.</title>
        <authorList>
            <person name="Holmfeldt K."/>
            <person name="Solonenko N."/>
            <person name="Shah M."/>
            <person name="Corrier K."/>
            <person name="Riemann L."/>
            <person name="VerBerkmoes N.C."/>
            <person name="Sullivan M.B."/>
        </authorList>
    </citation>
    <scope>NUCLEOTIDE SEQUENCE [LARGE SCALE GENOMIC DNA]</scope>
</reference>
<reference evidence="1 2" key="1">
    <citation type="journal article" date="2013" name="Proc. Natl. Acad. Sci. U.S.A.">
        <title>Twelve previously unknown phage genera are ubiquitous in global oceans.</title>
        <authorList>
            <person name="Holmfeldt K."/>
            <person name="Solonenko N."/>
            <person name="Shah M."/>
            <person name="Corrier K."/>
            <person name="Riemann L."/>
            <person name="Verberkmoes N.C."/>
            <person name="Sullivan M.B."/>
        </authorList>
    </citation>
    <scope>NUCLEOTIDE SEQUENCE [LARGE SCALE GENOMIC DNA]</scope>
    <source>
        <strain evidence="1">PhiST</strain>
    </source>
</reference>
<protein>
    <submittedName>
        <fullName evidence="1">Structural protein</fullName>
    </submittedName>
</protein>
<sequence>MEKIKVRFLYLHNINFKFITMKKDSTFLGNTRLRSGQTLYQIDGKTQKVTVAEIITNNLGKNKKVIVAPNCSYVPAMNHKVALKKYLKLINA</sequence>